<evidence type="ECO:0000256" key="2">
    <source>
        <dbReference type="ARBA" id="ARBA00006739"/>
    </source>
</evidence>
<comment type="caution">
    <text evidence="7">The sequence shown here is derived from an EMBL/GenBank/DDBJ whole genome shotgun (WGS) entry which is preliminary data.</text>
</comment>
<evidence type="ECO:0000256" key="1">
    <source>
        <dbReference type="ARBA" id="ARBA00004776"/>
    </source>
</evidence>
<evidence type="ECO:0000256" key="3">
    <source>
        <dbReference type="ARBA" id="ARBA00022676"/>
    </source>
</evidence>
<feature type="transmembrane region" description="Helical" evidence="5">
    <location>
        <begin position="729"/>
        <end position="749"/>
    </location>
</feature>
<dbReference type="eggNOG" id="COG5617">
    <property type="taxonomic scope" value="Bacteria"/>
</dbReference>
<feature type="transmembrane region" description="Helical" evidence="5">
    <location>
        <begin position="553"/>
        <end position="573"/>
    </location>
</feature>
<sequence>MSSIASSDIQETVTSLLNGRPYSHRQDVDASVAAVMTVEEDLRFFPATFNAVLSQRMLPGTIVVVDCTGGVMQPMQMSFEVIPSPAGPIIEMPEGKTVRVVLLGVKGATSFSNAVMRGIRQIDLDPSVRALWLLHDDSRPADEHCLESLLDAWRNTPTASLLGAKQLDWQGETLHDVGLYAGNHGVASLVVDGEPDQEQYDGRQDVFAVDLAGALVPLSTLHSTEGIDPWFTTYGESIDFCRRICLGGGRVVVVPQAQIAHRRARFEGVRTKGGQPLDDGNRVDPYMAVAVSKTRYSYTDRHRSWWPLLWLWSIVQSLWLALLCLTRKQPYEACCTLALPWRTLWRLPSALRARSRVRRQSRVPMKSLSTLQVTRQQIARWRDRRQAFLDQRDVVVLGPLAKEHLRGRLVRRWTFALSAAVVAFAWIAVLYWNVLREVCSGAVMYSNTLLPTSAKFTQLVEAATTSWAYASGTGISAPSAPWLLVLMCVSALTAGHVAAAVAVVFFLSAPLCVLSFWALAGIFTRSDTVRSVTSLAWFALAVALGLYRDADVAMMTVMVFLPAAFAFSFRAVGMYRTEEPKRPHHSVQAAAIAALCFIPVVAAEPQLLLPLMVSFLLFLILVRSHRPALLLIPLPAAFVCAPTLVNAVRFASDGAWRQIFGSVMLPNSTHDGSPAILNLSDVLSRAFGIVSMPMGIWGTLMLMMLAVLVLLSVVSLFLPFALRVSRMMWVVSLSGFVTALLSAAVAVAVDADGVVAGSVLPGVSFMMMGVLSCVCLVAGGAVQRFVSLRQSTSGAVQLETHPRVLPTLVHAARIALVCLLLATVVTCMGFDWFGHDRGQVHTSRSGLPMVAADYLEQRSDHRVLALRADSANHVSYTVMRTQSGDLIDSSPAQRVEMVAGRVDDASTRIAKDSAHLLSNADADAIADLSKLGFGGIYVVRDDANAAQKESADQLSSNISASDGTQSVVSSEQGTYYRLTLQDSAKQHINDSGSRTAASSPWRSAWLWCMGIIIVLYCLVAAPRIRHRNQEAA</sequence>
<evidence type="ECO:0000256" key="5">
    <source>
        <dbReference type="SAM" id="Phobius"/>
    </source>
</evidence>
<dbReference type="Gene3D" id="3.90.550.10">
    <property type="entry name" value="Spore Coat Polysaccharide Biosynthesis Protein SpsA, Chain A"/>
    <property type="match status" value="1"/>
</dbReference>
<dbReference type="STRING" id="1435051.BMOU_0829"/>
<dbReference type="OrthoDB" id="3734530at2"/>
<comment type="pathway">
    <text evidence="1">Cell wall biogenesis; cell wall polysaccharide biosynthesis.</text>
</comment>
<evidence type="ECO:0000313" key="7">
    <source>
        <dbReference type="EMBL" id="ETY71341.1"/>
    </source>
</evidence>
<dbReference type="PATRIC" id="fig|1435051.3.peg.820"/>
<keyword evidence="8" id="KW-1185">Reference proteome</keyword>
<proteinExistence type="inferred from homology"/>
<dbReference type="InterPro" id="IPR001173">
    <property type="entry name" value="Glyco_trans_2-like"/>
</dbReference>
<feature type="transmembrane region" description="Helical" evidence="5">
    <location>
        <begin position="696"/>
        <end position="722"/>
    </location>
</feature>
<feature type="domain" description="Glycosyltransferase 2-like" evidence="6">
    <location>
        <begin position="133"/>
        <end position="337"/>
    </location>
</feature>
<feature type="transmembrane region" description="Helical" evidence="5">
    <location>
        <begin position="585"/>
        <end position="601"/>
    </location>
</feature>
<feature type="transmembrane region" description="Helical" evidence="5">
    <location>
        <begin position="629"/>
        <end position="648"/>
    </location>
</feature>
<gene>
    <name evidence="7" type="ORF">BMOU_0829</name>
</gene>
<evidence type="ECO:0000256" key="4">
    <source>
        <dbReference type="ARBA" id="ARBA00022679"/>
    </source>
</evidence>
<keyword evidence="5" id="KW-1133">Transmembrane helix</keyword>
<dbReference type="PANTHER" id="PTHR43179:SF12">
    <property type="entry name" value="GALACTOFURANOSYLTRANSFERASE GLFT2"/>
    <property type="match status" value="1"/>
</dbReference>
<reference evidence="7 8" key="1">
    <citation type="journal article" date="2014" name="Genome Announc.">
        <title>The Genome Sequence of Bifidobacterium moukalabense DSM 27321 Highlights the Close Phylogenetic Relatedness with the Bifidobacterium dentium Taxon.</title>
        <authorList>
            <person name="Lugli G.A."/>
            <person name="Duranti S."/>
            <person name="Milani C."/>
            <person name="Turroni F."/>
            <person name="Viappiani A."/>
            <person name="Mangifesta M."/>
            <person name="van Sinderen D."/>
            <person name="Ventura M."/>
        </authorList>
    </citation>
    <scope>NUCLEOTIDE SEQUENCE [LARGE SCALE GENOMIC DNA]</scope>
    <source>
        <strain evidence="7 8">DSM 27321</strain>
    </source>
</reference>
<comment type="similarity">
    <text evidence="2">Belongs to the glycosyltransferase 2 family.</text>
</comment>
<feature type="transmembrane region" description="Helical" evidence="5">
    <location>
        <begin position="1004"/>
        <end position="1021"/>
    </location>
</feature>
<keyword evidence="3" id="KW-0328">Glycosyltransferase</keyword>
<dbReference type="PANTHER" id="PTHR43179">
    <property type="entry name" value="RHAMNOSYLTRANSFERASE WBBL"/>
    <property type="match status" value="1"/>
</dbReference>
<protein>
    <submittedName>
        <fullName evidence="7">Membrane protein</fullName>
    </submittedName>
</protein>
<evidence type="ECO:0000259" key="6">
    <source>
        <dbReference type="Pfam" id="PF13632"/>
    </source>
</evidence>
<name>W4NA53_9BIFI</name>
<dbReference type="SUPFAM" id="SSF53448">
    <property type="entry name" value="Nucleotide-diphospho-sugar transferases"/>
    <property type="match status" value="1"/>
</dbReference>
<keyword evidence="4" id="KW-0808">Transferase</keyword>
<keyword evidence="5" id="KW-0812">Transmembrane</keyword>
<feature type="transmembrane region" description="Helical" evidence="5">
    <location>
        <begin position="755"/>
        <end position="782"/>
    </location>
</feature>
<dbReference type="RefSeq" id="WP_034875171.1">
    <property type="nucleotide sequence ID" value="NZ_AZMV01000004.1"/>
</dbReference>
<dbReference type="Proteomes" id="UP000019155">
    <property type="component" value="Unassembled WGS sequence"/>
</dbReference>
<feature type="transmembrane region" description="Helical" evidence="5">
    <location>
        <begin position="607"/>
        <end position="622"/>
    </location>
</feature>
<dbReference type="Pfam" id="PF13632">
    <property type="entry name" value="Glyco_trans_2_3"/>
    <property type="match status" value="1"/>
</dbReference>
<dbReference type="eggNOG" id="COG1216">
    <property type="taxonomic scope" value="Bacteria"/>
</dbReference>
<dbReference type="GeneID" id="97501364"/>
<evidence type="ECO:0000313" key="8">
    <source>
        <dbReference type="Proteomes" id="UP000019155"/>
    </source>
</evidence>
<accession>W4NA53</accession>
<dbReference type="EMBL" id="AZMV01000004">
    <property type="protein sequence ID" value="ETY71341.1"/>
    <property type="molecule type" value="Genomic_DNA"/>
</dbReference>
<feature type="transmembrane region" description="Helical" evidence="5">
    <location>
        <begin position="413"/>
        <end position="434"/>
    </location>
</feature>
<organism evidence="7 8">
    <name type="scientific">Bifidobacterium moukalabense DSM 27321</name>
    <dbReference type="NCBI Taxonomy" id="1435051"/>
    <lineage>
        <taxon>Bacteria</taxon>
        <taxon>Bacillati</taxon>
        <taxon>Actinomycetota</taxon>
        <taxon>Actinomycetes</taxon>
        <taxon>Bifidobacteriales</taxon>
        <taxon>Bifidobacteriaceae</taxon>
        <taxon>Bifidobacterium</taxon>
    </lineage>
</organism>
<keyword evidence="5" id="KW-0472">Membrane</keyword>
<feature type="transmembrane region" description="Helical" evidence="5">
    <location>
        <begin position="529"/>
        <end position="547"/>
    </location>
</feature>
<dbReference type="GO" id="GO:0016757">
    <property type="term" value="F:glycosyltransferase activity"/>
    <property type="evidence" value="ECO:0007669"/>
    <property type="project" value="UniProtKB-KW"/>
</dbReference>
<dbReference type="AlphaFoldDB" id="W4NA53"/>
<feature type="transmembrane region" description="Helical" evidence="5">
    <location>
        <begin position="484"/>
        <end position="517"/>
    </location>
</feature>
<dbReference type="InterPro" id="IPR029044">
    <property type="entry name" value="Nucleotide-diphossugar_trans"/>
</dbReference>
<feature type="transmembrane region" description="Helical" evidence="5">
    <location>
        <begin position="811"/>
        <end position="833"/>
    </location>
</feature>